<protein>
    <submittedName>
        <fullName evidence="1">Uncharacterized protein</fullName>
    </submittedName>
</protein>
<reference evidence="1" key="1">
    <citation type="submission" date="2021-02" db="EMBL/GenBank/DDBJ databases">
        <authorList>
            <person name="Nowell W R."/>
        </authorList>
    </citation>
    <scope>NUCLEOTIDE SEQUENCE</scope>
    <source>
        <strain evidence="1">Ploen Becks lab</strain>
    </source>
</reference>
<dbReference type="EMBL" id="CAJNOC010004992">
    <property type="protein sequence ID" value="CAF1039483.1"/>
    <property type="molecule type" value="Genomic_DNA"/>
</dbReference>
<accession>A0A814JK70</accession>
<dbReference type="Proteomes" id="UP000663879">
    <property type="component" value="Unassembled WGS sequence"/>
</dbReference>
<evidence type="ECO:0000313" key="1">
    <source>
        <dbReference type="EMBL" id="CAF1039483.1"/>
    </source>
</evidence>
<organism evidence="1 2">
    <name type="scientific">Brachionus calyciflorus</name>
    <dbReference type="NCBI Taxonomy" id="104777"/>
    <lineage>
        <taxon>Eukaryota</taxon>
        <taxon>Metazoa</taxon>
        <taxon>Spiralia</taxon>
        <taxon>Gnathifera</taxon>
        <taxon>Rotifera</taxon>
        <taxon>Eurotatoria</taxon>
        <taxon>Monogononta</taxon>
        <taxon>Pseudotrocha</taxon>
        <taxon>Ploima</taxon>
        <taxon>Brachionidae</taxon>
        <taxon>Brachionus</taxon>
    </lineage>
</organism>
<keyword evidence="2" id="KW-1185">Reference proteome</keyword>
<dbReference type="OrthoDB" id="10202113at2759"/>
<comment type="caution">
    <text evidence="1">The sequence shown here is derived from an EMBL/GenBank/DDBJ whole genome shotgun (WGS) entry which is preliminary data.</text>
</comment>
<evidence type="ECO:0000313" key="2">
    <source>
        <dbReference type="Proteomes" id="UP000663879"/>
    </source>
</evidence>
<proteinExistence type="predicted"/>
<name>A0A814JK70_9BILA</name>
<sequence>MSNNSDCESVAFEEPEVLEYFEYDKKAIMLENNKIKSKIKKSKKSQENESRISQEDRLKISELLQILQELQICTDILQGDGVTVSKILPSIMTVIHKVDLNNQHNLLMFKDKKIYFEDLSLELIASIKNRLR</sequence>
<gene>
    <name evidence="1" type="ORF">OXX778_LOCUS18276</name>
</gene>
<dbReference type="AlphaFoldDB" id="A0A814JK70"/>